<dbReference type="PANTHER" id="PTHR48129:SF1">
    <property type="entry name" value="LARGE RIBOSOMAL SUBUNIT PROTEIN EL43"/>
    <property type="match status" value="1"/>
</dbReference>
<keyword evidence="3" id="KW-0687">Ribonucleoprotein</keyword>
<dbReference type="GO" id="GO:0005840">
    <property type="term" value="C:ribosome"/>
    <property type="evidence" value="ECO:0007669"/>
    <property type="project" value="UniProtKB-KW"/>
</dbReference>
<dbReference type="Gene3D" id="2.20.25.30">
    <property type="match status" value="1"/>
</dbReference>
<dbReference type="NCBIfam" id="NF003058">
    <property type="entry name" value="PRK03976.1"/>
    <property type="match status" value="1"/>
</dbReference>
<comment type="caution">
    <text evidence="4">The sequence shown here is derived from an EMBL/GenBank/DDBJ whole genome shotgun (WGS) entry which is preliminary data.</text>
</comment>
<dbReference type="InterPro" id="IPR011331">
    <property type="entry name" value="Ribosomal_eL37/eL43"/>
</dbReference>
<evidence type="ECO:0000313" key="4">
    <source>
        <dbReference type="EMBL" id="EQD33982.1"/>
    </source>
</evidence>
<dbReference type="InterPro" id="IPR050522">
    <property type="entry name" value="Ribosomal_protein_eL43"/>
</dbReference>
<reference evidence="4" key="2">
    <citation type="journal article" date="2014" name="ISME J.">
        <title>Microbial stratification in low pH oxic and suboxic macroscopic growths along an acid mine drainage.</title>
        <authorList>
            <person name="Mendez-Garcia C."/>
            <person name="Mesa V."/>
            <person name="Sprenger R.R."/>
            <person name="Richter M."/>
            <person name="Diez M.S."/>
            <person name="Solano J."/>
            <person name="Bargiela R."/>
            <person name="Golyshina O.V."/>
            <person name="Manteca A."/>
            <person name="Ramos J.L."/>
            <person name="Gallego J.R."/>
            <person name="Llorente I."/>
            <person name="Martins Dos Santos V.A."/>
            <person name="Jensen O.N."/>
            <person name="Pelaez A.I."/>
            <person name="Sanchez J."/>
            <person name="Ferrer M."/>
        </authorList>
    </citation>
    <scope>NUCLEOTIDE SEQUENCE</scope>
</reference>
<dbReference type="GO" id="GO:1990904">
    <property type="term" value="C:ribonucleoprotein complex"/>
    <property type="evidence" value="ECO:0007669"/>
    <property type="project" value="UniProtKB-KW"/>
</dbReference>
<dbReference type="SUPFAM" id="SSF57829">
    <property type="entry name" value="Zn-binding ribosomal proteins"/>
    <property type="match status" value="1"/>
</dbReference>
<dbReference type="InterPro" id="IPR011332">
    <property type="entry name" value="Ribosomal_zn-bd"/>
</dbReference>
<dbReference type="HAMAP" id="MF_00327">
    <property type="entry name" value="Ribosomal_eL43"/>
    <property type="match status" value="1"/>
</dbReference>
<gene>
    <name evidence="4" type="ORF">B2A_12872</name>
</gene>
<keyword evidence="2 4" id="KW-0689">Ribosomal protein</keyword>
<evidence type="ECO:0000256" key="1">
    <source>
        <dbReference type="ARBA" id="ARBA00008672"/>
    </source>
</evidence>
<name>T0YQE7_9ZZZZ</name>
<dbReference type="AlphaFoldDB" id="T0YQE7"/>
<dbReference type="Pfam" id="PF01780">
    <property type="entry name" value="Ribosomal_L37ae"/>
    <property type="match status" value="1"/>
</dbReference>
<comment type="similarity">
    <text evidence="1">Belongs to the eukaryotic ribosomal protein eL43 family.</text>
</comment>
<dbReference type="InterPro" id="IPR002674">
    <property type="entry name" value="Ribosomal_eL43"/>
</dbReference>
<dbReference type="GO" id="GO:0003735">
    <property type="term" value="F:structural constituent of ribosome"/>
    <property type="evidence" value="ECO:0007669"/>
    <property type="project" value="InterPro"/>
</dbReference>
<proteinExistence type="inferred from homology"/>
<organism evidence="4">
    <name type="scientific">mine drainage metagenome</name>
    <dbReference type="NCBI Taxonomy" id="410659"/>
    <lineage>
        <taxon>unclassified sequences</taxon>
        <taxon>metagenomes</taxon>
        <taxon>ecological metagenomes</taxon>
    </lineage>
</organism>
<dbReference type="GO" id="GO:0006412">
    <property type="term" value="P:translation"/>
    <property type="evidence" value="ECO:0007669"/>
    <property type="project" value="InterPro"/>
</dbReference>
<sequence>MSKRTLKVGAAGRFGPRYGVKKKREWLDIYRQKIMLYKCPSCKQTKVERVASGIWECRHCGYKFAGGSYTPEYTPTVVEEMRQNV</sequence>
<evidence type="ECO:0000256" key="3">
    <source>
        <dbReference type="ARBA" id="ARBA00023274"/>
    </source>
</evidence>
<protein>
    <submittedName>
        <fullName evidence="4">Ribosomal protein L37ae</fullName>
    </submittedName>
</protein>
<dbReference type="PANTHER" id="PTHR48129">
    <property type="entry name" value="60S RIBOSOMAL PROTEIN L37A"/>
    <property type="match status" value="1"/>
</dbReference>
<evidence type="ECO:0000256" key="2">
    <source>
        <dbReference type="ARBA" id="ARBA00022980"/>
    </source>
</evidence>
<accession>T0YQE7</accession>
<reference evidence="4" key="1">
    <citation type="submission" date="2013-08" db="EMBL/GenBank/DDBJ databases">
        <authorList>
            <person name="Mendez C."/>
            <person name="Richter M."/>
            <person name="Ferrer M."/>
            <person name="Sanchez J."/>
        </authorList>
    </citation>
    <scope>NUCLEOTIDE SEQUENCE</scope>
</reference>
<dbReference type="EMBL" id="AUZZ01009290">
    <property type="protein sequence ID" value="EQD33982.1"/>
    <property type="molecule type" value="Genomic_DNA"/>
</dbReference>